<reference evidence="2" key="1">
    <citation type="submission" date="2018-06" db="EMBL/GenBank/DDBJ databases">
        <authorList>
            <person name="Zhirakovskaya E."/>
        </authorList>
    </citation>
    <scope>NUCLEOTIDE SEQUENCE</scope>
</reference>
<protein>
    <recommendedName>
        <fullName evidence="1">DUF302 domain-containing protein</fullName>
    </recommendedName>
</protein>
<evidence type="ECO:0000259" key="1">
    <source>
        <dbReference type="Pfam" id="PF03625"/>
    </source>
</evidence>
<dbReference type="Gene3D" id="3.30.310.70">
    <property type="entry name" value="TT1751-like domain"/>
    <property type="match status" value="1"/>
</dbReference>
<dbReference type="Pfam" id="PF03625">
    <property type="entry name" value="DUF302"/>
    <property type="match status" value="1"/>
</dbReference>
<dbReference type="CDD" id="cd14797">
    <property type="entry name" value="DUF302"/>
    <property type="match status" value="1"/>
</dbReference>
<organism evidence="2">
    <name type="scientific">hydrothermal vent metagenome</name>
    <dbReference type="NCBI Taxonomy" id="652676"/>
    <lineage>
        <taxon>unclassified sequences</taxon>
        <taxon>metagenomes</taxon>
        <taxon>ecological metagenomes</taxon>
    </lineage>
</organism>
<gene>
    <name evidence="2" type="ORF">MNBD_GAMMA12-1083</name>
</gene>
<dbReference type="InterPro" id="IPR005180">
    <property type="entry name" value="DUF302"/>
</dbReference>
<dbReference type="EMBL" id="UOFL01000138">
    <property type="protein sequence ID" value="VAW77818.1"/>
    <property type="molecule type" value="Genomic_DNA"/>
</dbReference>
<name>A0A3B0YAG3_9ZZZZ</name>
<proteinExistence type="predicted"/>
<feature type="domain" description="DUF302" evidence="1">
    <location>
        <begin position="62"/>
        <end position="105"/>
    </location>
</feature>
<accession>A0A3B0YAG3</accession>
<evidence type="ECO:0000313" key="2">
    <source>
        <dbReference type="EMBL" id="VAW77818.1"/>
    </source>
</evidence>
<dbReference type="SUPFAM" id="SSF103247">
    <property type="entry name" value="TT1751-like"/>
    <property type="match status" value="1"/>
</dbReference>
<dbReference type="InterPro" id="IPR035923">
    <property type="entry name" value="TT1751-like_sf"/>
</dbReference>
<sequence length="137" mass="15548">MMKVYSITIMFIAWVSFSTTPDKLVRLIKSPYSYQKTIDNIKLAIASNNFKIVRQNTSALAHTFYFCNFNVAHNIIAKDKRVGVLVPCRIKIIKSHSNVYVATLNVESLVKQVGINIGTHCRKIKKSIDTILEEAMI</sequence>
<dbReference type="AlphaFoldDB" id="A0A3B0YAG3"/>